<dbReference type="InterPro" id="IPR019734">
    <property type="entry name" value="TPR_rpt"/>
</dbReference>
<evidence type="ECO:0000313" key="2">
    <source>
        <dbReference type="EMBL" id="AFY00115.1"/>
    </source>
</evidence>
<accession>K7YU17</accession>
<dbReference type="AlphaFoldDB" id="K7YU17"/>
<reference evidence="2 3" key="1">
    <citation type="journal article" date="2012" name="BMC Genomics">
        <title>Genome analysis of a simultaneously predatory and prey-independent, novel Bdellovibrio bacteriovorus from the River Tiber, supports in silico predictions of both ancient and recent lateral gene transfer from diverse bacteria.</title>
        <authorList>
            <person name="Hobley L."/>
            <person name="Lerner T.R."/>
            <person name="Williams L.E."/>
            <person name="Lambert C."/>
            <person name="Till R."/>
            <person name="Milner D.S."/>
            <person name="Basford S.M."/>
            <person name="Capeness M.J."/>
            <person name="Fenton A.K."/>
            <person name="Atterbury R.J."/>
            <person name="Harris M.A."/>
            <person name="Sockett R.E."/>
        </authorList>
    </citation>
    <scope>NUCLEOTIDE SEQUENCE [LARGE SCALE GENOMIC DNA]</scope>
    <source>
        <strain evidence="2 3">Tiberius</strain>
    </source>
</reference>
<dbReference type="Pfam" id="PF13174">
    <property type="entry name" value="TPR_6"/>
    <property type="match status" value="1"/>
</dbReference>
<dbReference type="HOGENOM" id="CLU_302420_0_0_7"/>
<dbReference type="Proteomes" id="UP000010074">
    <property type="component" value="Chromosome"/>
</dbReference>
<dbReference type="RefSeq" id="WP_015089599.1">
    <property type="nucleotide sequence ID" value="NC_019567.1"/>
</dbReference>
<dbReference type="EMBL" id="CP002930">
    <property type="protein sequence ID" value="AFY00115.1"/>
    <property type="molecule type" value="Genomic_DNA"/>
</dbReference>
<dbReference type="OrthoDB" id="5287113at2"/>
<dbReference type="Gene3D" id="1.25.40.10">
    <property type="entry name" value="Tetratricopeptide repeat domain"/>
    <property type="match status" value="1"/>
</dbReference>
<evidence type="ECO:0008006" key="4">
    <source>
        <dbReference type="Google" id="ProtNLM"/>
    </source>
</evidence>
<proteinExistence type="predicted"/>
<feature type="chain" id="PRO_5003913792" description="Adventurous gliding motility protein U" evidence="1">
    <location>
        <begin position="26"/>
        <end position="987"/>
    </location>
</feature>
<name>K7YU17_BDEBC</name>
<organism evidence="2 3">
    <name type="scientific">Bdellovibrio bacteriovorus str. Tiberius</name>
    <dbReference type="NCBI Taxonomy" id="1069642"/>
    <lineage>
        <taxon>Bacteria</taxon>
        <taxon>Pseudomonadati</taxon>
        <taxon>Bdellovibrionota</taxon>
        <taxon>Bdellovibrionia</taxon>
        <taxon>Bdellovibrionales</taxon>
        <taxon>Pseudobdellovibrionaceae</taxon>
        <taxon>Bdellovibrio</taxon>
    </lineage>
</organism>
<gene>
    <name evidence="2" type="ORF">Bdt_0407</name>
</gene>
<dbReference type="KEGG" id="bbat:Bdt_0407"/>
<dbReference type="PATRIC" id="fig|1069642.3.peg.399"/>
<evidence type="ECO:0000256" key="1">
    <source>
        <dbReference type="SAM" id="SignalP"/>
    </source>
</evidence>
<evidence type="ECO:0000313" key="3">
    <source>
        <dbReference type="Proteomes" id="UP000010074"/>
    </source>
</evidence>
<feature type="signal peptide" evidence="1">
    <location>
        <begin position="1"/>
        <end position="25"/>
    </location>
</feature>
<sequence length="987" mass="112266">MKNLRRITLLSVVLVGALNVRLANAEKMNAGTQDLVIQKMERVLSAIGKEDPSWVPTQQRLADLLAERARDRFMLEVEANCDGCKGSKADRQKAIGIYEDLLRQVSLNEHGPILFQLAHLYEMAGQNDNAIRLFEQIIKEAKAKKINPAIVSRSHASLGDLLFQKNKFRDARYHYVIALKDDKLENRALVTYNMAWCDFNEDKLSSAITILETLLKNKHLITRDTEEGSKYDPVFHADIMRDLATFYSRKNINDREIAQFETLAPAQNRKELLFHFAGEADRLGQKQAAHKILNRYLEQPDLTKSERLSAFVRMAQVNYDRGQTTQSTQDFAKAAAAFKNTDCDDESKCEELQKTMKRYVTELHRLKKLNPDQDLLNAYVIYNKTFPTDIEMANRGSQIAMDMKKYPLAIQIYRSISESRKFSAKEREEALNNEVSAAEKSQDLNLRREAYLHYLKYSDNDAKSFEVRYQLAYLSYQQKQLKEAAVAFNDLTEDKKGSADLRKKAADLSLDSAAQLKNEETLQKWAWDYAKIFPAHRAEFEALARKSLMNEVASVANNPKSSSSDMKKALKKVMSTDVATAKPTEKVLFYTNASVLAQKTGEDSIYVQSVLALIAMNEVSDLKKDELREQLAAHYEKHLDFKNAYRMASQVRSSKVSEKDREFRLGTLADLAEMNPERHYKAALKAGLKGERSLIMRSRLVLLSSNPVKELKAQAPELKQKPDLLNETALLVYARTMDKSGLKSVFEMKELRRKSAAQFFQKQDFYNKVAIFHPKIASHQLNGKNDRTVQKSIQERMSLTAKADGLLKESLALKDITAQLITLNIVASENERLVKDLASLPMPKGLSPAEQRQYVDLLKGRSKPYLLKARTAKQKMDELWAQSPALGQLASEYKNARPEIQKLLLREMQILEDLPGRGRMKTAVSDALGSSSFSSRDLVSARKSVSENPSNVRDLENLKYLETKMGHPLMPSYLEARLNQIQRGKSL</sequence>
<protein>
    <recommendedName>
        <fullName evidence="4">Adventurous gliding motility protein U</fullName>
    </recommendedName>
</protein>
<dbReference type="InterPro" id="IPR011990">
    <property type="entry name" value="TPR-like_helical_dom_sf"/>
</dbReference>
<dbReference type="STRING" id="1069642.Bdt_0407"/>
<keyword evidence="1" id="KW-0732">Signal</keyword>
<dbReference type="SUPFAM" id="SSF48452">
    <property type="entry name" value="TPR-like"/>
    <property type="match status" value="2"/>
</dbReference>